<dbReference type="EMBL" id="LBNE01000001">
    <property type="protein sequence ID" value="KKO73224.1"/>
    <property type="molecule type" value="Genomic_DNA"/>
</dbReference>
<dbReference type="SUPFAM" id="SSF55931">
    <property type="entry name" value="Glutamine synthetase/guanido kinase"/>
    <property type="match status" value="1"/>
</dbReference>
<keyword evidence="3 8" id="KW-0436">Ligase</keyword>
<keyword evidence="5 8" id="KW-0547">Nucleotide-binding</keyword>
<evidence type="ECO:0000256" key="8">
    <source>
        <dbReference type="HAMAP-Rule" id="MF_00578"/>
    </source>
</evidence>
<dbReference type="GO" id="GO:0005829">
    <property type="term" value="C:cytosol"/>
    <property type="evidence" value="ECO:0007669"/>
    <property type="project" value="TreeGrafter"/>
</dbReference>
<dbReference type="AlphaFoldDB" id="A0A171KWF7"/>
<accession>A0A171KWF7</accession>
<dbReference type="PATRIC" id="fig|206506.3.peg.615"/>
<evidence type="ECO:0000256" key="9">
    <source>
        <dbReference type="RuleBase" id="RU004391"/>
    </source>
</evidence>
<dbReference type="EC" id="6.3.2.2" evidence="8"/>
<dbReference type="InterPro" id="IPR007370">
    <property type="entry name" value="Glu_cys_ligase"/>
</dbReference>
<dbReference type="RefSeq" id="WP_068367290.1">
    <property type="nucleotide sequence ID" value="NZ_CP169556.1"/>
</dbReference>
<dbReference type="NCBIfam" id="TIGR01434">
    <property type="entry name" value="glu_cys_ligase"/>
    <property type="match status" value="1"/>
</dbReference>
<evidence type="ECO:0000256" key="3">
    <source>
        <dbReference type="ARBA" id="ARBA00022598"/>
    </source>
</evidence>
<organism evidence="11 12">
    <name type="scientific">Kerstersia gyiorum</name>
    <dbReference type="NCBI Taxonomy" id="206506"/>
    <lineage>
        <taxon>Bacteria</taxon>
        <taxon>Pseudomonadati</taxon>
        <taxon>Pseudomonadota</taxon>
        <taxon>Betaproteobacteria</taxon>
        <taxon>Burkholderiales</taxon>
        <taxon>Alcaligenaceae</taxon>
        <taxon>Kerstersia</taxon>
    </lineage>
</organism>
<name>A0A171KWF7_9BURK</name>
<dbReference type="Proteomes" id="UP000078084">
    <property type="component" value="Unassembled WGS sequence"/>
</dbReference>
<dbReference type="InterPro" id="IPR014746">
    <property type="entry name" value="Gln_synth/guanido_kin_cat_dom"/>
</dbReference>
<dbReference type="PANTHER" id="PTHR38761:SF1">
    <property type="entry name" value="GLUTAMATE--CYSTEINE LIGASE"/>
    <property type="match status" value="1"/>
</dbReference>
<evidence type="ECO:0000256" key="4">
    <source>
        <dbReference type="ARBA" id="ARBA00022684"/>
    </source>
</evidence>
<proteinExistence type="inferred from homology"/>
<evidence type="ECO:0000313" key="12">
    <source>
        <dbReference type="Proteomes" id="UP000078084"/>
    </source>
</evidence>
<reference evidence="11 12" key="1">
    <citation type="submission" date="2015-04" db="EMBL/GenBank/DDBJ databases">
        <title>Genome sequence of Kerstersia gyiorum CG1.</title>
        <authorList>
            <person name="Greninger A.L."/>
            <person name="Kozyreva V."/>
            <person name="Chaturvedi V."/>
        </authorList>
    </citation>
    <scope>NUCLEOTIDE SEQUENCE [LARGE SCALE GENOMIC DNA]</scope>
    <source>
        <strain evidence="11 12">CG1</strain>
    </source>
</reference>
<gene>
    <name evidence="8" type="primary">gshA</name>
    <name evidence="11" type="ORF">AAV32_02785</name>
</gene>
<dbReference type="Gene3D" id="3.30.590.20">
    <property type="match status" value="1"/>
</dbReference>
<keyword evidence="4 8" id="KW-0317">Glutathione biosynthesis</keyword>
<comment type="catalytic activity">
    <reaction evidence="7 8 9">
        <text>L-cysteine + L-glutamate + ATP = gamma-L-glutamyl-L-cysteine + ADP + phosphate + H(+)</text>
        <dbReference type="Rhea" id="RHEA:13285"/>
        <dbReference type="ChEBI" id="CHEBI:15378"/>
        <dbReference type="ChEBI" id="CHEBI:29985"/>
        <dbReference type="ChEBI" id="CHEBI:30616"/>
        <dbReference type="ChEBI" id="CHEBI:35235"/>
        <dbReference type="ChEBI" id="CHEBI:43474"/>
        <dbReference type="ChEBI" id="CHEBI:58173"/>
        <dbReference type="ChEBI" id="CHEBI:456216"/>
        <dbReference type="EC" id="6.3.2.2"/>
    </reaction>
</comment>
<evidence type="ECO:0000259" key="10">
    <source>
        <dbReference type="Pfam" id="PF04262"/>
    </source>
</evidence>
<evidence type="ECO:0000256" key="1">
    <source>
        <dbReference type="ARBA" id="ARBA00005006"/>
    </source>
</evidence>
<comment type="similarity">
    <text evidence="2 8">Belongs to the glutamate--cysteine ligase type 1 family. Type 1 subfamily.</text>
</comment>
<dbReference type="Pfam" id="PF04262">
    <property type="entry name" value="Glu_cys_ligase"/>
    <property type="match status" value="1"/>
</dbReference>
<sequence length="529" mass="59740">MTDLLLSRLQRLDNHRNILENTQRGIEKEGLRVNAQGQLSQAPHPAALGAALTHPHITTDYSEALLELITDPFPRTDDVLSALLDTHRATYAALGDELIWNHSMPARLPADQEIPIAWYGTSNSGMLKHVYRRGLAVRYGRSMQCIAGIHYNFSLDDAIWPLLDLPGANLREQRDAGYIALVRNFTRASWLLMYLFGASPAIASNFPAVQNGGLERWDADTCFLPHATSLRMSDLGYQNKAQSQLKLNYNDLETFLDRLYNAVTTPWPAYEAFGTKRDGEWIQLNTNVLQIENEYYSNIRLKRSTKRCERPLTALDERGVQYVEVRCLDIDPFEPAGISADTMRFMDAFLLYCTLDESPAFAPQGYCERSSQNFAKVVRQGREPGLMLERNCEAVSLQQWGKDILDRVEASAELLDRVHGSTLHRQAVAMQRAKLEDPALTPSARLLAGMRDTQASFFEYGLSTSRAHADALRSQALDAATQARYQELAARSLAEQHALEADRKESFDEYVARYHANLQRPHRKQHDAA</sequence>
<dbReference type="GeneID" id="99727806"/>
<evidence type="ECO:0000256" key="2">
    <source>
        <dbReference type="ARBA" id="ARBA00008772"/>
    </source>
</evidence>
<comment type="pathway">
    <text evidence="1 8 9">Sulfur metabolism; glutathione biosynthesis; glutathione from L-cysteine and L-glutamate: step 1/2.</text>
</comment>
<evidence type="ECO:0000256" key="7">
    <source>
        <dbReference type="ARBA" id="ARBA00048819"/>
    </source>
</evidence>
<dbReference type="GO" id="GO:0004357">
    <property type="term" value="F:glutamate-cysteine ligase activity"/>
    <property type="evidence" value="ECO:0007669"/>
    <property type="project" value="UniProtKB-UniRule"/>
</dbReference>
<evidence type="ECO:0000256" key="6">
    <source>
        <dbReference type="ARBA" id="ARBA00022840"/>
    </source>
</evidence>
<keyword evidence="6 8" id="KW-0067">ATP-binding</keyword>
<protein>
    <recommendedName>
        <fullName evidence="8">Glutamate--cysteine ligase</fullName>
        <ecNumber evidence="8">6.3.2.2</ecNumber>
    </recommendedName>
    <alternativeName>
        <fullName evidence="8">Gamma-ECS</fullName>
        <shortName evidence="8">GCS</shortName>
    </alternativeName>
    <alternativeName>
        <fullName evidence="8">Gamma-glutamylcysteine synthetase</fullName>
    </alternativeName>
</protein>
<dbReference type="HAMAP" id="MF_00578">
    <property type="entry name" value="Glu_cys_ligase"/>
    <property type="match status" value="1"/>
</dbReference>
<dbReference type="GO" id="GO:0046872">
    <property type="term" value="F:metal ion binding"/>
    <property type="evidence" value="ECO:0007669"/>
    <property type="project" value="TreeGrafter"/>
</dbReference>
<dbReference type="GO" id="GO:0005524">
    <property type="term" value="F:ATP binding"/>
    <property type="evidence" value="ECO:0007669"/>
    <property type="project" value="UniProtKB-KW"/>
</dbReference>
<dbReference type="PANTHER" id="PTHR38761">
    <property type="entry name" value="GLUTAMATE--CYSTEINE LIGASE"/>
    <property type="match status" value="1"/>
</dbReference>
<dbReference type="InterPro" id="IPR006334">
    <property type="entry name" value="Glut_cys_ligase"/>
</dbReference>
<dbReference type="GO" id="GO:0006750">
    <property type="term" value="P:glutathione biosynthetic process"/>
    <property type="evidence" value="ECO:0007669"/>
    <property type="project" value="UniProtKB-UniRule"/>
</dbReference>
<evidence type="ECO:0000313" key="11">
    <source>
        <dbReference type="EMBL" id="KKO73224.1"/>
    </source>
</evidence>
<dbReference type="UniPathway" id="UPA00142">
    <property type="reaction ID" value="UER00209"/>
</dbReference>
<keyword evidence="12" id="KW-1185">Reference proteome</keyword>
<evidence type="ECO:0000256" key="5">
    <source>
        <dbReference type="ARBA" id="ARBA00022741"/>
    </source>
</evidence>
<comment type="caution">
    <text evidence="11">The sequence shown here is derived from an EMBL/GenBank/DDBJ whole genome shotgun (WGS) entry which is preliminary data.</text>
</comment>
<feature type="domain" description="Glutamate--cysteine ligase" evidence="10">
    <location>
        <begin position="13"/>
        <end position="377"/>
    </location>
</feature>
<dbReference type="STRING" id="206506.AAV32_02785"/>